<evidence type="ECO:0000256" key="1">
    <source>
        <dbReference type="SAM" id="Phobius"/>
    </source>
</evidence>
<feature type="transmembrane region" description="Helical" evidence="1">
    <location>
        <begin position="155"/>
        <end position="185"/>
    </location>
</feature>
<evidence type="ECO:0000259" key="2">
    <source>
        <dbReference type="Pfam" id="PF13231"/>
    </source>
</evidence>
<comment type="caution">
    <text evidence="3">The sequence shown here is derived from an EMBL/GenBank/DDBJ whole genome shotgun (WGS) entry which is preliminary data.</text>
</comment>
<feature type="transmembrane region" description="Helical" evidence="1">
    <location>
        <begin position="238"/>
        <end position="258"/>
    </location>
</feature>
<protein>
    <recommendedName>
        <fullName evidence="2">Glycosyltransferase RgtA/B/C/D-like domain-containing protein</fullName>
    </recommendedName>
</protein>
<gene>
    <name evidence="3" type="ORF">OOA_18164</name>
</gene>
<keyword evidence="1" id="KW-0472">Membrane</keyword>
<feature type="transmembrane region" description="Helical" evidence="1">
    <location>
        <begin position="329"/>
        <end position="349"/>
    </location>
</feature>
<feature type="transmembrane region" description="Helical" evidence="1">
    <location>
        <begin position="79"/>
        <end position="100"/>
    </location>
</feature>
<keyword evidence="4" id="KW-1185">Reference proteome</keyword>
<dbReference type="Proteomes" id="UP000009336">
    <property type="component" value="Unassembled WGS sequence"/>
</dbReference>
<dbReference type="Pfam" id="PF13231">
    <property type="entry name" value="PMT_2"/>
    <property type="match status" value="1"/>
</dbReference>
<dbReference type="OrthoDB" id="5837519at2"/>
<feature type="transmembrane region" description="Helical" evidence="1">
    <location>
        <begin position="131"/>
        <end position="149"/>
    </location>
</feature>
<feature type="transmembrane region" description="Helical" evidence="1">
    <location>
        <begin position="302"/>
        <end position="320"/>
    </location>
</feature>
<dbReference type="STRING" id="1141662.OOA_18164"/>
<accession>K8W126</accession>
<evidence type="ECO:0000313" key="3">
    <source>
        <dbReference type="EMBL" id="EKT54149.1"/>
    </source>
</evidence>
<organism evidence="3 4">
    <name type="scientific">Providencia burhodogranariea DSM 19968</name>
    <dbReference type="NCBI Taxonomy" id="1141662"/>
    <lineage>
        <taxon>Bacteria</taxon>
        <taxon>Pseudomonadati</taxon>
        <taxon>Pseudomonadota</taxon>
        <taxon>Gammaproteobacteria</taxon>
        <taxon>Enterobacterales</taxon>
        <taxon>Morganellaceae</taxon>
        <taxon>Providencia</taxon>
    </lineage>
</organism>
<dbReference type="EMBL" id="AKKL01000050">
    <property type="protein sequence ID" value="EKT54149.1"/>
    <property type="molecule type" value="Genomic_DNA"/>
</dbReference>
<name>K8W126_9GAMM</name>
<dbReference type="HOGENOM" id="CLU_558690_0_0_6"/>
<feature type="domain" description="Glycosyltransferase RgtA/B/C/D-like" evidence="2">
    <location>
        <begin position="70"/>
        <end position="215"/>
    </location>
</feature>
<proteinExistence type="predicted"/>
<dbReference type="PATRIC" id="fig|1141662.3.peg.3687"/>
<dbReference type="eggNOG" id="COG1807">
    <property type="taxonomic scope" value="Bacteria"/>
</dbReference>
<dbReference type="RefSeq" id="WP_008913600.1">
    <property type="nucleotide sequence ID" value="NZ_KB233226.1"/>
</dbReference>
<feature type="transmembrane region" description="Helical" evidence="1">
    <location>
        <begin position="106"/>
        <end position="124"/>
    </location>
</feature>
<feature type="transmembrane region" description="Helical" evidence="1">
    <location>
        <begin position="197"/>
        <end position="218"/>
    </location>
</feature>
<keyword evidence="1" id="KW-1133">Transmembrane helix</keyword>
<feature type="transmembrane region" description="Helical" evidence="1">
    <location>
        <begin position="56"/>
        <end position="72"/>
    </location>
</feature>
<reference evidence="3 4" key="1">
    <citation type="journal article" date="2012" name="BMC Genomics">
        <title>Comparative genomics of bacteria in the genus Providencia isolated from wild Drosophila melanogaster.</title>
        <authorList>
            <person name="Galac M.R."/>
            <person name="Lazzaro B.P."/>
        </authorList>
    </citation>
    <scope>NUCLEOTIDE SEQUENCE [LARGE SCALE GENOMIC DNA]</scope>
    <source>
        <strain evidence="3 4">DSM 19968</strain>
    </source>
</reference>
<evidence type="ECO:0000313" key="4">
    <source>
        <dbReference type="Proteomes" id="UP000009336"/>
    </source>
</evidence>
<feature type="transmembrane region" description="Helical" evidence="1">
    <location>
        <begin position="12"/>
        <end position="31"/>
    </location>
</feature>
<dbReference type="InterPro" id="IPR038731">
    <property type="entry name" value="RgtA/B/C-like"/>
</dbReference>
<keyword evidence="1" id="KW-0812">Transmembrane</keyword>
<dbReference type="AlphaFoldDB" id="K8W126"/>
<feature type="transmembrane region" description="Helical" evidence="1">
    <location>
        <begin position="270"/>
        <end position="290"/>
    </location>
</feature>
<sequence length="491" mass="56187">MPAINQSASNKYVYLWVIGYAIAWIIASFYLDPTVPYDTVEAVNWGMNGEWGSPKNPWFVGAVMWPAIHLGISYSFYWYFIHFVGIAFGLVGVWKLAYYLTGRRDLAWFAMLMLNLSGVINFDIIPYNDNYILVTFWAWIIYFFLRAVYENPAWWLLFALFAGLATMGKYSTLSLVGSVFLLTLFVKQARQSYRHPIFYLAIALWFAIVLPNFFWLMASDFSAFKWVDSQIDPGFNLHTTQAALSVFYPLVIAAVILYSCGGKIGWPKALANRMANFLILFPLVVIYGWFSFHDGGRITEWLQPFMAVCAPLFVGSITVMPKKTLKKSLIGLAIFGGVILLGYCIVQAANIRGAGQKFIGVKTLIAEGEQRWYQRYGVPLNYVGGEDNLYQWFIVYGKDRPHVIQPWTLEHHMPPNVYNRGITEAEIRQHGALLLGQKYDDCAHENFAKMRKYWPQFTIEKEDVIYRSEPDANLETMCFGFIAPGQQVTSQ</sequence>